<keyword evidence="15" id="KW-1185">Reference proteome</keyword>
<feature type="region of interest" description="Disordered" evidence="13">
    <location>
        <begin position="653"/>
        <end position="682"/>
    </location>
</feature>
<feature type="region of interest" description="Disordered" evidence="13">
    <location>
        <begin position="744"/>
        <end position="782"/>
    </location>
</feature>
<comment type="catalytic activity">
    <reaction evidence="10">
        <text>a 1,2-diacyl-sn-glycero-3-phospho-L-serine(in) = a 1,2-diacyl-sn-glycero-3-phospho-L-serine(out)</text>
        <dbReference type="Rhea" id="RHEA:38663"/>
        <dbReference type="ChEBI" id="CHEBI:57262"/>
    </reaction>
</comment>
<comment type="catalytic activity">
    <reaction evidence="11">
        <text>a 1,2-diacyl-sn-glycero-3-phosphoethanolamine(in) = a 1,2-diacyl-sn-glycero-3-phosphoethanolamine(out)</text>
        <dbReference type="Rhea" id="RHEA:38895"/>
        <dbReference type="ChEBI" id="CHEBI:64612"/>
    </reaction>
</comment>
<dbReference type="GO" id="GO:0043495">
    <property type="term" value="F:protein-membrane adaptor activity"/>
    <property type="evidence" value="ECO:0007669"/>
    <property type="project" value="TreeGrafter"/>
</dbReference>
<evidence type="ECO:0000313" key="15">
    <source>
        <dbReference type="Proteomes" id="UP001215280"/>
    </source>
</evidence>
<dbReference type="Proteomes" id="UP001215280">
    <property type="component" value="Unassembled WGS sequence"/>
</dbReference>
<feature type="compositionally biased region" description="Polar residues" evidence="13">
    <location>
        <begin position="1558"/>
        <end position="1576"/>
    </location>
</feature>
<evidence type="ECO:0000256" key="6">
    <source>
        <dbReference type="ARBA" id="ARBA00022824"/>
    </source>
</evidence>
<evidence type="ECO:0000256" key="2">
    <source>
        <dbReference type="ARBA" id="ARBA00004623"/>
    </source>
</evidence>
<keyword evidence="9" id="KW-0472">Membrane</keyword>
<evidence type="ECO:0000256" key="11">
    <source>
        <dbReference type="ARBA" id="ARBA00024615"/>
    </source>
</evidence>
<comment type="caution">
    <text evidence="14">The sequence shown here is derived from an EMBL/GenBank/DDBJ whole genome shotgun (WGS) entry which is preliminary data.</text>
</comment>
<keyword evidence="7" id="KW-0072">Autophagy</keyword>
<dbReference type="GO" id="GO:0005789">
    <property type="term" value="C:endoplasmic reticulum membrane"/>
    <property type="evidence" value="ECO:0007669"/>
    <property type="project" value="UniProtKB-SubCell"/>
</dbReference>
<keyword evidence="6" id="KW-0256">Endoplasmic reticulum</keyword>
<dbReference type="GO" id="GO:0061723">
    <property type="term" value="P:glycophagy"/>
    <property type="evidence" value="ECO:0007669"/>
    <property type="project" value="TreeGrafter"/>
</dbReference>
<proteinExistence type="inferred from homology"/>
<dbReference type="GO" id="GO:0061908">
    <property type="term" value="C:phagophore"/>
    <property type="evidence" value="ECO:0007669"/>
    <property type="project" value="TreeGrafter"/>
</dbReference>
<dbReference type="GO" id="GO:0061709">
    <property type="term" value="P:reticulophagy"/>
    <property type="evidence" value="ECO:0007669"/>
    <property type="project" value="TreeGrafter"/>
</dbReference>
<accession>A0AAD7NTI5</accession>
<organism evidence="14 15">
    <name type="scientific">Mycena maculata</name>
    <dbReference type="NCBI Taxonomy" id="230809"/>
    <lineage>
        <taxon>Eukaryota</taxon>
        <taxon>Fungi</taxon>
        <taxon>Dikarya</taxon>
        <taxon>Basidiomycota</taxon>
        <taxon>Agaricomycotina</taxon>
        <taxon>Agaricomycetes</taxon>
        <taxon>Agaricomycetidae</taxon>
        <taxon>Agaricales</taxon>
        <taxon>Marasmiineae</taxon>
        <taxon>Mycenaceae</taxon>
        <taxon>Mycena</taxon>
    </lineage>
</organism>
<dbReference type="GO" id="GO:0000422">
    <property type="term" value="P:autophagy of mitochondrion"/>
    <property type="evidence" value="ECO:0007669"/>
    <property type="project" value="TreeGrafter"/>
</dbReference>
<keyword evidence="8" id="KW-0445">Lipid transport</keyword>
<gene>
    <name evidence="14" type="ORF">DFH07DRAFT_101683</name>
</gene>
<protein>
    <recommendedName>
        <fullName evidence="4">Autophagy-related protein 2</fullName>
    </recommendedName>
</protein>
<evidence type="ECO:0000256" key="3">
    <source>
        <dbReference type="ARBA" id="ARBA00009714"/>
    </source>
</evidence>
<dbReference type="PANTHER" id="PTHR13190">
    <property type="entry name" value="AUTOPHAGY-RELATED 2, ISOFORM A"/>
    <property type="match status" value="1"/>
</dbReference>
<comment type="similarity">
    <text evidence="3">Belongs to the ATG2 family.</text>
</comment>
<feature type="compositionally biased region" description="Low complexity" evidence="13">
    <location>
        <begin position="294"/>
        <end position="328"/>
    </location>
</feature>
<feature type="region of interest" description="Disordered" evidence="13">
    <location>
        <begin position="1905"/>
        <end position="1932"/>
    </location>
</feature>
<keyword evidence="5" id="KW-0813">Transport</keyword>
<comment type="subcellular location">
    <subcellularLocation>
        <location evidence="1">Endoplasmic reticulum membrane</location>
        <topology evidence="1">Peripheral membrane protein</topology>
    </subcellularLocation>
    <subcellularLocation>
        <location evidence="2">Preautophagosomal structure membrane</location>
        <topology evidence="2">Peripheral membrane protein</topology>
    </subcellularLocation>
</comment>
<dbReference type="GO" id="GO:0000045">
    <property type="term" value="P:autophagosome assembly"/>
    <property type="evidence" value="ECO:0007669"/>
    <property type="project" value="TreeGrafter"/>
</dbReference>
<dbReference type="EMBL" id="JARJLG010000015">
    <property type="protein sequence ID" value="KAJ7774506.1"/>
    <property type="molecule type" value="Genomic_DNA"/>
</dbReference>
<feature type="region of interest" description="Disordered" evidence="13">
    <location>
        <begin position="282"/>
        <end position="406"/>
    </location>
</feature>
<feature type="region of interest" description="Disordered" evidence="13">
    <location>
        <begin position="1558"/>
        <end position="1588"/>
    </location>
</feature>
<evidence type="ECO:0000256" key="1">
    <source>
        <dbReference type="ARBA" id="ARBA00004406"/>
    </source>
</evidence>
<dbReference type="Pfam" id="PF13329">
    <property type="entry name" value="ATG2_CAD"/>
    <property type="match status" value="1"/>
</dbReference>
<evidence type="ECO:0000256" key="7">
    <source>
        <dbReference type="ARBA" id="ARBA00023006"/>
    </source>
</evidence>
<name>A0AAD7NTI5_9AGAR</name>
<feature type="compositionally biased region" description="Basic residues" evidence="13">
    <location>
        <begin position="653"/>
        <end position="662"/>
    </location>
</feature>
<feature type="compositionally biased region" description="Basic residues" evidence="13">
    <location>
        <begin position="1577"/>
        <end position="1588"/>
    </location>
</feature>
<feature type="compositionally biased region" description="Low complexity" evidence="13">
    <location>
        <begin position="349"/>
        <end position="365"/>
    </location>
</feature>
<dbReference type="GO" id="GO:0034727">
    <property type="term" value="P:piecemeal microautophagy of the nucleus"/>
    <property type="evidence" value="ECO:0007669"/>
    <property type="project" value="TreeGrafter"/>
</dbReference>
<evidence type="ECO:0000256" key="12">
    <source>
        <dbReference type="ARBA" id="ARBA00024631"/>
    </source>
</evidence>
<evidence type="ECO:0000256" key="13">
    <source>
        <dbReference type="SAM" id="MobiDB-lite"/>
    </source>
</evidence>
<evidence type="ECO:0000256" key="8">
    <source>
        <dbReference type="ARBA" id="ARBA00023055"/>
    </source>
</evidence>
<evidence type="ECO:0000256" key="4">
    <source>
        <dbReference type="ARBA" id="ARBA00018070"/>
    </source>
</evidence>
<evidence type="ECO:0000256" key="10">
    <source>
        <dbReference type="ARBA" id="ARBA00024479"/>
    </source>
</evidence>
<evidence type="ECO:0000256" key="5">
    <source>
        <dbReference type="ARBA" id="ARBA00022448"/>
    </source>
</evidence>
<evidence type="ECO:0000256" key="9">
    <source>
        <dbReference type="ARBA" id="ARBA00023136"/>
    </source>
</evidence>
<sequence>MSSWYSSWLPGLPSLSFALPAAIQRRFISFVLKKSLGHLLKPGQLDIDQIDSQIGSGYVQVNDVQLANQAINSALFGLPIELHEGSISSVTARIPWPNPLTSTVGLSLDSLHLTFHVLRLSDHAHSTTPTLAESVASVADSFIRDELSPREEATLRESFHPDLASSIRSAEEHNIPGGLDPFISAPEEEAFGDDADPAGISIFATLIERLLARFEFDAVNTNITLVHPDQTSFSICIPEIVYCTEQRPDETDPPQGSESTLGTTRIVTVSGLTVTASDCRPASPVSYTPVVSEASSLSTSTTVPSPSRRTASPEPRSRSVSPASSSSSLDDETQYAMSQSLAFLPPRSTSPASSVSSSMYQSAISHSPDPPDDEAPSGRSTPSPGIQKPVEDNALSPPSTPELQEQMSSPAGVILSVGPEPIVIRLETPVPQRPEPPVAGKDGSVAEDIKLSLEIGVIACALRAWHIKGLIDLLNVVTKSPRLSPIPAPPQGPGKSAPALALNARVGLRGAVIIMLPATLPGVEPYSISEFFSRPLVPPKLPESYLRIHLENMSASMTSVQSRSTSSDAAAITFSLGDISAFVFHSTGSTVPPDTVSPASPLLITDHRLSTQYPPSHLHPDSLTQHELPSFSLTDWTDATHKSLGMKVSHWRTKVKPKHGKSVRRESQMDDRSPTSDLAEPSQSVLPAAVLLAAKRSVSKHNVSSTIVEVVLEPLHVFIDLDLATSHTGLLAFLNELDQPYIDSKQQHDEPSSEDSDELTPPASPHLRKSHGAKEKKRERERQRLEKMVLEDLDLDLDYRPNISNKKIPKTSKRRKASEPNSTVAIKSRMVRIQIRCPPPPGRPVRSGALVLDIHDISFALGDGEKKNKTRFASRDAVPRISALETDTLLSVGCRRIVVACSSAGESKALALVSIGPLGAGGPEDTEFPLLLPRITLSKSVSSHDTTAGRSPCPTTVALIVQIPSVHAHVSKPLLDNLQYLADDTAQLIERVFGWDSAIEKVDSRDSSLIGSRFFAKSRNGSGSGSSLSAGRNKAKSDTVVKVEITEAFVRVMLPRDSTSIRPFDIAASDLEVLVEVKPEGKDETVITFVAMGLDVTNTNLAGTSETLLSLTTPRGLTTASKPLLNLAFTSLVVPETTAKESRVKVALWGFTCNLSPDIQWAADLGSFIKPPPGAFEAVVPTERTHISLKVMDGSIKVLAANHPGALVIHAGTFDFSTSVVGDSPDTSCHLSVPELAVLMIDDLADTIDPGPHNNSGVRLWRKSGFALLTEVSDLDLTFKNSHLSDTLISIERVGLQLHLCADSLSAVTEFAQDLASSFKPPSDEDFIPKPKPAPAVVSQPTSHEALMASVDDLAFKRVPEVGPPPDMINDDLPTNMDYLDESFGAAAGLRELRDEDLNDFDVDDNIDRSSPIPGAPEIVSKVGGETIKMLRPEGLHFVEHYFDILPPDTSDGTLNLGATTFRVRIHKGDIKLFLYDGYDWNKTRKTIEEEIKEMRRRLAKIRQLVAGGQAQDPSFEETSTVLFNSVYIGLEQDVDELEPAALIAAIDEELKDDLETASQSSWQSLRPPSGSTPRARSTKVHGKRLTRSKSPSIEFQLMGVEAEVDQYRPDEPVVSRTFVTVKDLEILDHIKTSTWKKFLTELRSDSRGNVRETDSNMVRVELRSVRPVPGHPSEEARLRAKILPLRLYIDQDALDFLKKFFSFKDPRSAPPAESDPDGEIYFREICFASLEAALLIIIYLTELAEIFPVDLKLDYKPRRVDYRALREGRTIELMNFFHFDGAEMTLRHITLAGITGWPRMFDMLNDLWTPDVKATQLVDVISGVAPIRSVVNVGSGVADLVLLPIAQYKKDGRIVRGVQKGTTAFFKSTAVEAIKLGARLATGTQVILEQAEDVLGGQFKNPVTTETVQPGSGAGFGQYGQNASDEDDEPDDLISKYAEQPVDLKEGMQSAYRSLQRNFNSAAQTILAVPMEVYERSGNEGPVRSVIRAVPIAVLKPMIGASEAVSKTLLGLHNTLDPNVRHENEAKYKQR</sequence>
<feature type="compositionally biased region" description="Basic and acidic residues" evidence="13">
    <location>
        <begin position="772"/>
        <end position="782"/>
    </location>
</feature>
<feature type="compositionally biased region" description="Basic and acidic residues" evidence="13">
    <location>
        <begin position="663"/>
        <end position="674"/>
    </location>
</feature>
<dbReference type="GO" id="GO:0006869">
    <property type="term" value="P:lipid transport"/>
    <property type="evidence" value="ECO:0007669"/>
    <property type="project" value="UniProtKB-KW"/>
</dbReference>
<comment type="catalytic activity">
    <reaction evidence="12">
        <text>a 1,2-diacyl-sn-glycero-3-phosphocholine(in) = a 1,2-diacyl-sn-glycero-3-phosphocholine(out)</text>
        <dbReference type="Rhea" id="RHEA:38571"/>
        <dbReference type="ChEBI" id="CHEBI:57643"/>
    </reaction>
</comment>
<reference evidence="14" key="1">
    <citation type="submission" date="2023-03" db="EMBL/GenBank/DDBJ databases">
        <title>Massive genome expansion in bonnet fungi (Mycena s.s.) driven by repeated elements and novel gene families across ecological guilds.</title>
        <authorList>
            <consortium name="Lawrence Berkeley National Laboratory"/>
            <person name="Harder C.B."/>
            <person name="Miyauchi S."/>
            <person name="Viragh M."/>
            <person name="Kuo A."/>
            <person name="Thoen E."/>
            <person name="Andreopoulos B."/>
            <person name="Lu D."/>
            <person name="Skrede I."/>
            <person name="Drula E."/>
            <person name="Henrissat B."/>
            <person name="Morin E."/>
            <person name="Kohler A."/>
            <person name="Barry K."/>
            <person name="LaButti K."/>
            <person name="Morin E."/>
            <person name="Salamov A."/>
            <person name="Lipzen A."/>
            <person name="Mereny Z."/>
            <person name="Hegedus B."/>
            <person name="Baldrian P."/>
            <person name="Stursova M."/>
            <person name="Weitz H."/>
            <person name="Taylor A."/>
            <person name="Grigoriev I.V."/>
            <person name="Nagy L.G."/>
            <person name="Martin F."/>
            <person name="Kauserud H."/>
        </authorList>
    </citation>
    <scope>NUCLEOTIDE SEQUENCE</scope>
    <source>
        <strain evidence="14">CBHHK188m</strain>
    </source>
</reference>
<dbReference type="GO" id="GO:0034045">
    <property type="term" value="C:phagophore assembly site membrane"/>
    <property type="evidence" value="ECO:0007669"/>
    <property type="project" value="UniProtKB-SubCell"/>
</dbReference>
<dbReference type="GO" id="GO:0032266">
    <property type="term" value="F:phosphatidylinositol-3-phosphate binding"/>
    <property type="evidence" value="ECO:0007669"/>
    <property type="project" value="TreeGrafter"/>
</dbReference>
<dbReference type="PANTHER" id="PTHR13190:SF1">
    <property type="entry name" value="AUTOPHAGY-RELATED 2, ISOFORM A"/>
    <property type="match status" value="1"/>
</dbReference>
<evidence type="ECO:0000313" key="14">
    <source>
        <dbReference type="EMBL" id="KAJ7774506.1"/>
    </source>
</evidence>
<dbReference type="InterPro" id="IPR026849">
    <property type="entry name" value="ATG2"/>
</dbReference>